<keyword evidence="2" id="KW-1185">Reference proteome</keyword>
<evidence type="ECO:0000313" key="1">
    <source>
        <dbReference type="EMBL" id="KAK2942130.1"/>
    </source>
</evidence>
<proteinExistence type="predicted"/>
<protein>
    <submittedName>
        <fullName evidence="1">Uncharacterized protein</fullName>
    </submittedName>
</protein>
<gene>
    <name evidence="1" type="ORF">BLNAU_22953</name>
</gene>
<dbReference type="EMBL" id="JARBJD010000432">
    <property type="protein sequence ID" value="KAK2942130.1"/>
    <property type="molecule type" value="Genomic_DNA"/>
</dbReference>
<name>A0ABQ9WVS3_9EUKA</name>
<accession>A0ABQ9WVS3</accession>
<comment type="caution">
    <text evidence="1">The sequence shown here is derived from an EMBL/GenBank/DDBJ whole genome shotgun (WGS) entry which is preliminary data.</text>
</comment>
<organism evidence="1 2">
    <name type="scientific">Blattamonas nauphoetae</name>
    <dbReference type="NCBI Taxonomy" id="2049346"/>
    <lineage>
        <taxon>Eukaryota</taxon>
        <taxon>Metamonada</taxon>
        <taxon>Preaxostyla</taxon>
        <taxon>Oxymonadida</taxon>
        <taxon>Blattamonas</taxon>
    </lineage>
</organism>
<evidence type="ECO:0000313" key="2">
    <source>
        <dbReference type="Proteomes" id="UP001281761"/>
    </source>
</evidence>
<dbReference type="Proteomes" id="UP001281761">
    <property type="component" value="Unassembled WGS sequence"/>
</dbReference>
<reference evidence="1 2" key="1">
    <citation type="journal article" date="2022" name="bioRxiv">
        <title>Genomics of Preaxostyla Flagellates Illuminates Evolutionary Transitions and the Path Towards Mitochondrial Loss.</title>
        <authorList>
            <person name="Novak L.V.F."/>
            <person name="Treitli S.C."/>
            <person name="Pyrih J."/>
            <person name="Halakuc P."/>
            <person name="Pipaliya S.V."/>
            <person name="Vacek V."/>
            <person name="Brzon O."/>
            <person name="Soukal P."/>
            <person name="Eme L."/>
            <person name="Dacks J.B."/>
            <person name="Karnkowska A."/>
            <person name="Elias M."/>
            <person name="Hampl V."/>
        </authorList>
    </citation>
    <scope>NUCLEOTIDE SEQUENCE [LARGE SCALE GENOMIC DNA]</scope>
    <source>
        <strain evidence="1">NAU3</strain>
        <tissue evidence="1">Gut</tissue>
    </source>
</reference>
<sequence length="152" mass="16874">MLRCLAVIGIHKHLSTPNTTNDSLGRRTIRLMLAVGSQIEHCESNTRGVECLRRRDSPQLQEWNTLLCRINDHSGEGIVDGISSPDCVIGFESVAWMAGSASDTNNTKVLSVQHQPSRIIDSDERTHIVRMGRVKEGLVEETDISTHSTWPS</sequence>